<dbReference type="EMBL" id="JAUSQW010000001">
    <property type="protein sequence ID" value="MDP9801100.1"/>
    <property type="molecule type" value="Genomic_DNA"/>
</dbReference>
<dbReference type="Gene3D" id="1.10.1660.10">
    <property type="match status" value="1"/>
</dbReference>
<dbReference type="CDD" id="cd04762">
    <property type="entry name" value="HTH_MerR-trunc"/>
    <property type="match status" value="1"/>
</dbReference>
<comment type="caution">
    <text evidence="2">The sequence shown here is derived from an EMBL/GenBank/DDBJ whole genome shotgun (WGS) entry which is preliminary data.</text>
</comment>
<feature type="domain" description="Helix-turn-helix" evidence="1">
    <location>
        <begin position="26"/>
        <end position="72"/>
    </location>
</feature>
<keyword evidence="3" id="KW-1185">Reference proteome</keyword>
<protein>
    <recommendedName>
        <fullName evidence="1">Helix-turn-helix domain-containing protein</fullName>
    </recommendedName>
</protein>
<evidence type="ECO:0000313" key="2">
    <source>
        <dbReference type="EMBL" id="MDP9801100.1"/>
    </source>
</evidence>
<gene>
    <name evidence="2" type="ORF">J2S49_001176</name>
</gene>
<dbReference type="SUPFAM" id="SSF46955">
    <property type="entry name" value="Putative DNA-binding domain"/>
    <property type="match status" value="1"/>
</dbReference>
<sequence>MIRRVVDGIIVDMKLHETHKNGDSDLLNTKEAAALLPSTSEATLARWARQGKIPAVVLPSGRRFFRREDIESILTPVSEVTEEAHNTITTDAALGEESVDPNQGELF</sequence>
<dbReference type="InterPro" id="IPR009061">
    <property type="entry name" value="DNA-bd_dom_put_sf"/>
</dbReference>
<proteinExistence type="predicted"/>
<dbReference type="Proteomes" id="UP001235966">
    <property type="component" value="Unassembled WGS sequence"/>
</dbReference>
<evidence type="ECO:0000259" key="1">
    <source>
        <dbReference type="Pfam" id="PF12728"/>
    </source>
</evidence>
<dbReference type="InterPro" id="IPR041657">
    <property type="entry name" value="HTH_17"/>
</dbReference>
<name>A0ABT9NBM3_9ACTO</name>
<dbReference type="Pfam" id="PF12728">
    <property type="entry name" value="HTH_17"/>
    <property type="match status" value="1"/>
</dbReference>
<evidence type="ECO:0000313" key="3">
    <source>
        <dbReference type="Proteomes" id="UP001235966"/>
    </source>
</evidence>
<reference evidence="2 3" key="1">
    <citation type="submission" date="2023-07" db="EMBL/GenBank/DDBJ databases">
        <title>Sequencing the genomes of 1000 actinobacteria strains.</title>
        <authorList>
            <person name="Klenk H.-P."/>
        </authorList>
    </citation>
    <scope>NUCLEOTIDE SEQUENCE [LARGE SCALE GENOMIC DNA]</scope>
    <source>
        <strain evidence="2 3">DSM 102162</strain>
    </source>
</reference>
<accession>A0ABT9NBM3</accession>
<organism evidence="2 3">
    <name type="scientific">Arcanobacterium wilhelmae</name>
    <dbReference type="NCBI Taxonomy" id="1803177"/>
    <lineage>
        <taxon>Bacteria</taxon>
        <taxon>Bacillati</taxon>
        <taxon>Actinomycetota</taxon>
        <taxon>Actinomycetes</taxon>
        <taxon>Actinomycetales</taxon>
        <taxon>Actinomycetaceae</taxon>
        <taxon>Arcanobacterium</taxon>
    </lineage>
</organism>